<dbReference type="STRING" id="475255.SAMN04488101_1084"/>
<proteinExistence type="predicted"/>
<keyword evidence="2" id="KW-1185">Reference proteome</keyword>
<accession>A0A1W2DRP8</accession>
<evidence type="ECO:0000313" key="2">
    <source>
        <dbReference type="Proteomes" id="UP000192678"/>
    </source>
</evidence>
<dbReference type="EMBL" id="FWYB01000008">
    <property type="protein sequence ID" value="SMD00164.1"/>
    <property type="molecule type" value="Genomic_DNA"/>
</dbReference>
<protein>
    <submittedName>
        <fullName evidence="1">Uncharacterized protein</fullName>
    </submittedName>
</protein>
<dbReference type="Proteomes" id="UP000192678">
    <property type="component" value="Unassembled WGS sequence"/>
</dbReference>
<organism evidence="1 2">
    <name type="scientific">Pedobacter nyackensis</name>
    <dbReference type="NCBI Taxonomy" id="475255"/>
    <lineage>
        <taxon>Bacteria</taxon>
        <taxon>Pseudomonadati</taxon>
        <taxon>Bacteroidota</taxon>
        <taxon>Sphingobacteriia</taxon>
        <taxon>Sphingobacteriales</taxon>
        <taxon>Sphingobacteriaceae</taxon>
        <taxon>Pedobacter</taxon>
    </lineage>
</organism>
<dbReference type="OrthoDB" id="952658at2"/>
<sequence>MSTVKHKTADFEPNDLENWFDDIINNMKVDKMMLQTMTADEKKTSFYNTLMSGNAHKIHQSARNQSSMYFIQELLKTYIGELINYDKVPLEIAFDLSDAKILVWAKIHNDDESTEDALLLAEAKANAKFHDYGFFISSTIVEDRDQQSVPPHYKAIKFD</sequence>
<evidence type="ECO:0000313" key="1">
    <source>
        <dbReference type="EMBL" id="SMD00164.1"/>
    </source>
</evidence>
<reference evidence="1 2" key="1">
    <citation type="submission" date="2017-04" db="EMBL/GenBank/DDBJ databases">
        <authorList>
            <person name="Afonso C.L."/>
            <person name="Miller P.J."/>
            <person name="Scott M.A."/>
            <person name="Spackman E."/>
            <person name="Goraichik I."/>
            <person name="Dimitrov K.M."/>
            <person name="Suarez D.L."/>
            <person name="Swayne D.E."/>
        </authorList>
    </citation>
    <scope>NUCLEOTIDE SEQUENCE [LARGE SCALE GENOMIC DNA]</scope>
    <source>
        <strain evidence="1 2">DSM 19625</strain>
    </source>
</reference>
<name>A0A1W2DRP8_9SPHI</name>
<dbReference type="AlphaFoldDB" id="A0A1W2DRP8"/>
<dbReference type="RefSeq" id="WP_084290118.1">
    <property type="nucleotide sequence ID" value="NZ_FWYB01000008.1"/>
</dbReference>
<gene>
    <name evidence="1" type="ORF">SAMN04488101_1084</name>
</gene>